<reference evidence="1" key="1">
    <citation type="submission" date="2021-05" db="EMBL/GenBank/DDBJ databases">
        <authorList>
            <person name="Alioto T."/>
            <person name="Alioto T."/>
            <person name="Gomez Garrido J."/>
        </authorList>
    </citation>
    <scope>NUCLEOTIDE SEQUENCE</scope>
</reference>
<dbReference type="EMBL" id="HBUE01037318">
    <property type="protein sequence ID" value="CAG6459335.1"/>
    <property type="molecule type" value="Transcribed_RNA"/>
</dbReference>
<name>A0A8D8ANG6_CULPI</name>
<protein>
    <submittedName>
        <fullName evidence="1">(northern house mosquito) hypothetical protein</fullName>
    </submittedName>
</protein>
<accession>A0A8D8ANG6</accession>
<proteinExistence type="predicted"/>
<evidence type="ECO:0000313" key="1">
    <source>
        <dbReference type="EMBL" id="CAG6459335.1"/>
    </source>
</evidence>
<dbReference type="AlphaFoldDB" id="A0A8D8ANG6"/>
<sequence length="133" mass="13934">MFFNVPTFRKISFAVVTTGPARPSGSKNLAISLSTFCRVSGFVSSSGGSTVKVNQSCDAFHATPNVFTTDLAAASFRSNVVPQRLSGTSSRIAGSFAHHLCASKPPVFSSLRKSRLSNRASSTLCAPQSPSST</sequence>
<organism evidence="1">
    <name type="scientific">Culex pipiens</name>
    <name type="common">House mosquito</name>
    <dbReference type="NCBI Taxonomy" id="7175"/>
    <lineage>
        <taxon>Eukaryota</taxon>
        <taxon>Metazoa</taxon>
        <taxon>Ecdysozoa</taxon>
        <taxon>Arthropoda</taxon>
        <taxon>Hexapoda</taxon>
        <taxon>Insecta</taxon>
        <taxon>Pterygota</taxon>
        <taxon>Neoptera</taxon>
        <taxon>Endopterygota</taxon>
        <taxon>Diptera</taxon>
        <taxon>Nematocera</taxon>
        <taxon>Culicoidea</taxon>
        <taxon>Culicidae</taxon>
        <taxon>Culicinae</taxon>
        <taxon>Culicini</taxon>
        <taxon>Culex</taxon>
        <taxon>Culex</taxon>
    </lineage>
</organism>